<evidence type="ECO:0000313" key="3">
    <source>
        <dbReference type="Proteomes" id="UP000196710"/>
    </source>
</evidence>
<dbReference type="EMBL" id="CP065321">
    <property type="protein sequence ID" value="QQR28922.1"/>
    <property type="molecule type" value="Genomic_DNA"/>
</dbReference>
<dbReference type="InterPro" id="IPR015943">
    <property type="entry name" value="WD40/YVTN_repeat-like_dom_sf"/>
</dbReference>
<evidence type="ECO:0000313" key="1">
    <source>
        <dbReference type="EMBL" id="ASB39628.1"/>
    </source>
</evidence>
<proteinExistence type="predicted"/>
<organism evidence="2 4">
    <name type="scientific">Acutalibacter muris</name>
    <dbReference type="NCBI Taxonomy" id="1796620"/>
    <lineage>
        <taxon>Bacteria</taxon>
        <taxon>Bacillati</taxon>
        <taxon>Bacillota</taxon>
        <taxon>Clostridia</taxon>
        <taxon>Eubacteriales</taxon>
        <taxon>Acutalibacteraceae</taxon>
        <taxon>Acutalibacter</taxon>
    </lineage>
</organism>
<gene>
    <name evidence="1" type="ORF">ADH66_02510</name>
    <name evidence="2" type="ORF">I5Q82_12560</name>
</gene>
<dbReference type="EMBL" id="CP021422">
    <property type="protein sequence ID" value="ASB39628.1"/>
    <property type="molecule type" value="Genomic_DNA"/>
</dbReference>
<dbReference type="Proteomes" id="UP000196710">
    <property type="component" value="Chromosome"/>
</dbReference>
<evidence type="ECO:0000313" key="2">
    <source>
        <dbReference type="EMBL" id="QQR28922.1"/>
    </source>
</evidence>
<protein>
    <submittedName>
        <fullName evidence="2">PQQ-binding-like beta-propeller repeat protein</fullName>
    </submittedName>
</protein>
<dbReference type="Proteomes" id="UP000596035">
    <property type="component" value="Chromosome"/>
</dbReference>
<dbReference type="RefSeq" id="WP_066536081.1">
    <property type="nucleotide sequence ID" value="NZ_CAJTCQ010000002.1"/>
</dbReference>
<dbReference type="SUPFAM" id="SSF50998">
    <property type="entry name" value="Quinoprotein alcohol dehydrogenase-like"/>
    <property type="match status" value="1"/>
</dbReference>
<dbReference type="AlphaFoldDB" id="A0A1Z2XME3"/>
<dbReference type="InterPro" id="IPR011047">
    <property type="entry name" value="Quinoprotein_ADH-like_sf"/>
</dbReference>
<reference evidence="3" key="2">
    <citation type="submission" date="2017-05" db="EMBL/GenBank/DDBJ databases">
        <title>Improved OligoMM genomes.</title>
        <authorList>
            <person name="Garzetti D."/>
        </authorList>
    </citation>
    <scope>NUCLEOTIDE SEQUENCE [LARGE SCALE GENOMIC DNA]</scope>
    <source>
        <strain evidence="3">KB18</strain>
    </source>
</reference>
<reference evidence="2 4" key="3">
    <citation type="submission" date="2020-11" db="EMBL/GenBank/DDBJ databases">
        <title>Closed and high quality bacterial genomes of the OMM12 community.</title>
        <authorList>
            <person name="Marbouty M."/>
            <person name="Lamy-Besnier Q."/>
            <person name="Debarbieux L."/>
            <person name="Koszul R."/>
        </authorList>
    </citation>
    <scope>NUCLEOTIDE SEQUENCE [LARGE SCALE GENOMIC DNA]</scope>
    <source>
        <strain evidence="2 4">KB18</strain>
    </source>
</reference>
<name>A0A1Z2XME3_9FIRM</name>
<dbReference type="Gene3D" id="2.130.10.10">
    <property type="entry name" value="YVTN repeat-like/Quinoprotein amine dehydrogenase"/>
    <property type="match status" value="1"/>
</dbReference>
<evidence type="ECO:0000313" key="4">
    <source>
        <dbReference type="Proteomes" id="UP000596035"/>
    </source>
</evidence>
<accession>A0A1Z2XME3</accession>
<dbReference type="KEGG" id="amur:ADH66_02510"/>
<sequence>MNKPAERIADLGGAVADFAVAGPRIDCIFGRELLKLDKNTGDILLRRTVFEKDGLSRKLIARGGELFVYDFCTLHIFRREDFEPLWSRQLGEDLSSDICGMAVDKNAVYCSIRNGKLMALDRQSYLMRENLVSGSSMWSVKVYGNGLLCGTVNGKLLDIDKSSLTVKRELALGKKNIASLLAGGGILYAAGQDGRLFKIDPDTLEVLAQVKNAHKKMFRLAGVYGDAIITVSHPCSEIAFWDRGSMERTQLLSVPLKLSGRAVIDVDRLYISSRNIPGIDMLRLDLTN</sequence>
<reference evidence="1" key="1">
    <citation type="journal article" date="2017" name="Genome Announc.">
        <title>High-Quality Whole-Genome Sequences of the Oligo-Mouse-Microbiota Bacterial Community.</title>
        <authorList>
            <person name="Garzetti D."/>
            <person name="Brugiroux S."/>
            <person name="Bunk B."/>
            <person name="Pukall R."/>
            <person name="McCoy K.D."/>
            <person name="Macpherson A.J."/>
            <person name="Stecher B."/>
        </authorList>
    </citation>
    <scope>NUCLEOTIDE SEQUENCE</scope>
    <source>
        <strain evidence="1">KB18</strain>
    </source>
</reference>
<keyword evidence="3" id="KW-1185">Reference proteome</keyword>